<feature type="compositionally biased region" description="Polar residues" evidence="1">
    <location>
        <begin position="331"/>
        <end position="340"/>
    </location>
</feature>
<feature type="compositionally biased region" description="Basic and acidic residues" evidence="1">
    <location>
        <begin position="74"/>
        <end position="85"/>
    </location>
</feature>
<feature type="non-terminal residue" evidence="3">
    <location>
        <position position="731"/>
    </location>
</feature>
<organism evidence="3 4">
    <name type="scientific">Phlebiopsis gigantea (strain 11061_1 CR5-6)</name>
    <name type="common">White-rot fungus</name>
    <name type="synonym">Peniophora gigantea</name>
    <dbReference type="NCBI Taxonomy" id="745531"/>
    <lineage>
        <taxon>Eukaryota</taxon>
        <taxon>Fungi</taxon>
        <taxon>Dikarya</taxon>
        <taxon>Basidiomycota</taxon>
        <taxon>Agaricomycotina</taxon>
        <taxon>Agaricomycetes</taxon>
        <taxon>Polyporales</taxon>
        <taxon>Phanerochaetaceae</taxon>
        <taxon>Phlebiopsis</taxon>
    </lineage>
</organism>
<dbReference type="EMBL" id="KN840822">
    <property type="protein sequence ID" value="KIP01320.1"/>
    <property type="molecule type" value="Genomic_DNA"/>
</dbReference>
<gene>
    <name evidence="3" type="ORF">PHLGIDRAFT_17278</name>
</gene>
<keyword evidence="4" id="KW-1185">Reference proteome</keyword>
<dbReference type="Pfam" id="PF20149">
    <property type="entry name" value="DUF6532"/>
    <property type="match status" value="1"/>
</dbReference>
<evidence type="ECO:0000313" key="4">
    <source>
        <dbReference type="Proteomes" id="UP000053257"/>
    </source>
</evidence>
<sequence>MPAKPKKIAEPAPSGKKAQKRKEREQAEQEEAERVSKLPRRSKEKAKVNKDGCMDHNLQVWMSTQTGTRKRSKKADASSGDHSDGESVVQSQRKRKSKDIGEHQRRDDNDEDKTDQEQYLAKRKKAKTQLKNADAKQKPALGRPVFNHQLVNNDTDANGIESPPLPVKTIIVKPSSRRSGTISKTLKQKSVATKSSKVSKNGGGSDESDESDEESSSSSEDDDSESSSDEDSSDKPSDSELSDQDDGDYEDSDVEEDDDSNNEDPDDEDDELRGGKQLNLNAPNAGSLDSGPSPQATIPEGPQDDHDLEDEDVGVSNIPGSHAGAERSESCRASTTSSRLSGAPHNPSLPSDEEEDDPGECKLKVSKTLKTASKRPAKTASKNKKRLEDVGTSTTYRVRPRMQVVANTVSNTVNVSSKGARAVAARVGRTTRENLARWELEQPSITRLVYSDRKEININSQSDPIKKLGQALIKEFHRIQAFEHGFFPADEKFRMQQDIVLRVAREIKTEKRIMKRLQYDNWYLKMFAKMADLRNLQFVGKTLRPAAAPYIQAQYKIPVVLTPEQLTNLEPAAPGEPDPKLTVTKDRVSQLLSALAFAHSGVSLSGPTQMGVDSNKILDLPILGQVIQKAWFTVDGHGHPSLASQYADLFTSSDYYKPHEKEIPDVMVGMACAGISEALRCWSTGEHKVVSVSTSAAEGQYDTCMHLLAELRETSPVCYHRVKHNLYLAAT</sequence>
<accession>A0A0C3S1I1</accession>
<feature type="compositionally biased region" description="Basic and acidic residues" evidence="1">
    <location>
        <begin position="22"/>
        <end position="36"/>
    </location>
</feature>
<dbReference type="AlphaFoldDB" id="A0A0C3S1I1"/>
<dbReference type="Proteomes" id="UP000053257">
    <property type="component" value="Unassembled WGS sequence"/>
</dbReference>
<feature type="compositionally biased region" description="Acidic residues" evidence="1">
    <location>
        <begin position="240"/>
        <end position="271"/>
    </location>
</feature>
<dbReference type="STRING" id="745531.A0A0C3S1I1"/>
<feature type="compositionally biased region" description="Basic residues" evidence="1">
    <location>
        <begin position="364"/>
        <end position="385"/>
    </location>
</feature>
<feature type="domain" description="DUF6532" evidence="2">
    <location>
        <begin position="473"/>
        <end position="710"/>
    </location>
</feature>
<dbReference type="OrthoDB" id="3225557at2759"/>
<feature type="compositionally biased region" description="Acidic residues" evidence="1">
    <location>
        <begin position="206"/>
        <end position="232"/>
    </location>
</feature>
<evidence type="ECO:0000259" key="2">
    <source>
        <dbReference type="Pfam" id="PF20149"/>
    </source>
</evidence>
<feature type="compositionally biased region" description="Low complexity" evidence="1">
    <location>
        <begin position="188"/>
        <end position="200"/>
    </location>
</feature>
<dbReference type="InterPro" id="IPR045341">
    <property type="entry name" value="DUF6532"/>
</dbReference>
<feature type="compositionally biased region" description="Basic and acidic residues" evidence="1">
    <location>
        <begin position="98"/>
        <end position="108"/>
    </location>
</feature>
<feature type="region of interest" description="Disordered" evidence="1">
    <location>
        <begin position="1"/>
        <end position="388"/>
    </location>
</feature>
<proteinExistence type="predicted"/>
<evidence type="ECO:0000313" key="3">
    <source>
        <dbReference type="EMBL" id="KIP01320.1"/>
    </source>
</evidence>
<name>A0A0C3S1I1_PHLG1</name>
<evidence type="ECO:0000256" key="1">
    <source>
        <dbReference type="SAM" id="MobiDB-lite"/>
    </source>
</evidence>
<protein>
    <recommendedName>
        <fullName evidence="2">DUF6532 domain-containing protein</fullName>
    </recommendedName>
</protein>
<reference evidence="3 4" key="1">
    <citation type="journal article" date="2014" name="PLoS Genet.">
        <title>Analysis of the Phlebiopsis gigantea genome, transcriptome and secretome provides insight into its pioneer colonization strategies of wood.</title>
        <authorList>
            <person name="Hori C."/>
            <person name="Ishida T."/>
            <person name="Igarashi K."/>
            <person name="Samejima M."/>
            <person name="Suzuki H."/>
            <person name="Master E."/>
            <person name="Ferreira P."/>
            <person name="Ruiz-Duenas F.J."/>
            <person name="Held B."/>
            <person name="Canessa P."/>
            <person name="Larrondo L.F."/>
            <person name="Schmoll M."/>
            <person name="Druzhinina I.S."/>
            <person name="Kubicek C.P."/>
            <person name="Gaskell J.A."/>
            <person name="Kersten P."/>
            <person name="St John F."/>
            <person name="Glasner J."/>
            <person name="Sabat G."/>
            <person name="Splinter BonDurant S."/>
            <person name="Syed K."/>
            <person name="Yadav J."/>
            <person name="Mgbeahuruike A.C."/>
            <person name="Kovalchuk A."/>
            <person name="Asiegbu F.O."/>
            <person name="Lackner G."/>
            <person name="Hoffmeister D."/>
            <person name="Rencoret J."/>
            <person name="Gutierrez A."/>
            <person name="Sun H."/>
            <person name="Lindquist E."/>
            <person name="Barry K."/>
            <person name="Riley R."/>
            <person name="Grigoriev I.V."/>
            <person name="Henrissat B."/>
            <person name="Kues U."/>
            <person name="Berka R.M."/>
            <person name="Martinez A.T."/>
            <person name="Covert S.F."/>
            <person name="Blanchette R.A."/>
            <person name="Cullen D."/>
        </authorList>
    </citation>
    <scope>NUCLEOTIDE SEQUENCE [LARGE SCALE GENOMIC DNA]</scope>
    <source>
        <strain evidence="3 4">11061_1 CR5-6</strain>
    </source>
</reference>
<feature type="compositionally biased region" description="Basic and acidic residues" evidence="1">
    <location>
        <begin position="45"/>
        <end position="54"/>
    </location>
</feature>
<dbReference type="HOGENOM" id="CLU_379751_0_0_1"/>